<dbReference type="InterPro" id="IPR050266">
    <property type="entry name" value="AB_hydrolase_sf"/>
</dbReference>
<dbReference type="PANTHER" id="PTHR43798:SF33">
    <property type="entry name" value="HYDROLASE, PUTATIVE (AFU_ORTHOLOGUE AFUA_2G14860)-RELATED"/>
    <property type="match status" value="1"/>
</dbReference>
<comment type="caution">
    <text evidence="4">The sequence shown here is derived from an EMBL/GenBank/DDBJ whole genome shotgun (WGS) entry which is preliminary data.</text>
</comment>
<evidence type="ECO:0000256" key="1">
    <source>
        <dbReference type="ARBA" id="ARBA00010088"/>
    </source>
</evidence>
<dbReference type="Pfam" id="PF00561">
    <property type="entry name" value="Abhydrolase_1"/>
    <property type="match status" value="1"/>
</dbReference>
<reference evidence="4 5" key="1">
    <citation type="submission" date="2017-10" db="EMBL/GenBank/DDBJ databases">
        <title>The draft genome sequence of Lewinella nigricans NBRC 102662.</title>
        <authorList>
            <person name="Wang K."/>
        </authorList>
    </citation>
    <scope>NUCLEOTIDE SEQUENCE [LARGE SCALE GENOMIC DNA]</scope>
    <source>
        <strain evidence="4 5">NBRC 102662</strain>
    </source>
</reference>
<dbReference type="PRINTS" id="PR00111">
    <property type="entry name" value="ABHYDROLASE"/>
</dbReference>
<dbReference type="Gene3D" id="3.40.50.1820">
    <property type="entry name" value="alpha/beta hydrolase"/>
    <property type="match status" value="1"/>
</dbReference>
<evidence type="ECO:0000256" key="2">
    <source>
        <dbReference type="ARBA" id="ARBA00022801"/>
    </source>
</evidence>
<dbReference type="OrthoDB" id="9796770at2"/>
<evidence type="ECO:0000259" key="3">
    <source>
        <dbReference type="Pfam" id="PF00561"/>
    </source>
</evidence>
<dbReference type="PRINTS" id="PR00793">
    <property type="entry name" value="PROAMNOPTASE"/>
</dbReference>
<proteinExistence type="inferred from homology"/>
<protein>
    <recommendedName>
        <fullName evidence="3">AB hydrolase-1 domain-containing protein</fullName>
    </recommendedName>
</protein>
<accession>A0A2D0N1X3</accession>
<organism evidence="4 5">
    <name type="scientific">Flavilitoribacter nigricans (strain ATCC 23147 / DSM 23189 / NBRC 102662 / NCIMB 1420 / SS-2)</name>
    <name type="common">Lewinella nigricans</name>
    <dbReference type="NCBI Taxonomy" id="1122177"/>
    <lineage>
        <taxon>Bacteria</taxon>
        <taxon>Pseudomonadati</taxon>
        <taxon>Bacteroidota</taxon>
        <taxon>Saprospiria</taxon>
        <taxon>Saprospirales</taxon>
        <taxon>Lewinellaceae</taxon>
        <taxon>Flavilitoribacter</taxon>
    </lineage>
</organism>
<sequence>MRSLMLSLNVLFLLPVFAQTGYLKESPQLAYWELGRRSEVVIILHGGPGVEHTYLRPEFDVLKRSARIIYYDQRGCGRSKAGSRYLWQDHMSDLKRMIREHAPGQKVFLAGSSWGSLLALLYAYHYPEDIKGLILSGLVPWMGKGKDIRDRPYLQHRDPEEQPDPVIRKFPLQEHKWVEAIAENGDLVRRKVPIEKEVYAFRGPIRSHTVVSMESAPVMDSLHRIQLPALILNGSDPCRYLSAVNEYALVLPQSEIVYFDGACHDPWFSDPQKFRQVGNAFIRRVKKQSRKAGRLSRK</sequence>
<name>A0A2D0N1X3_FLAN2</name>
<evidence type="ECO:0000313" key="4">
    <source>
        <dbReference type="EMBL" id="PHN02457.1"/>
    </source>
</evidence>
<dbReference type="AlphaFoldDB" id="A0A2D0N1X3"/>
<dbReference type="EMBL" id="PDUD01000040">
    <property type="protein sequence ID" value="PHN02457.1"/>
    <property type="molecule type" value="Genomic_DNA"/>
</dbReference>
<dbReference type="SUPFAM" id="SSF53474">
    <property type="entry name" value="alpha/beta-Hydrolases"/>
    <property type="match status" value="1"/>
</dbReference>
<dbReference type="GO" id="GO:0016020">
    <property type="term" value="C:membrane"/>
    <property type="evidence" value="ECO:0007669"/>
    <property type="project" value="TreeGrafter"/>
</dbReference>
<keyword evidence="5" id="KW-1185">Reference proteome</keyword>
<dbReference type="RefSeq" id="WP_099154203.1">
    <property type="nucleotide sequence ID" value="NZ_PDUD01000040.1"/>
</dbReference>
<evidence type="ECO:0000313" key="5">
    <source>
        <dbReference type="Proteomes" id="UP000223913"/>
    </source>
</evidence>
<dbReference type="InterPro" id="IPR000073">
    <property type="entry name" value="AB_hydrolase_1"/>
</dbReference>
<dbReference type="GO" id="GO:0006508">
    <property type="term" value="P:proteolysis"/>
    <property type="evidence" value="ECO:0007669"/>
    <property type="project" value="InterPro"/>
</dbReference>
<dbReference type="InterPro" id="IPR002410">
    <property type="entry name" value="Peptidase_S33"/>
</dbReference>
<keyword evidence="2" id="KW-0378">Hydrolase</keyword>
<feature type="domain" description="AB hydrolase-1" evidence="3">
    <location>
        <begin position="40"/>
        <end position="138"/>
    </location>
</feature>
<comment type="similarity">
    <text evidence="1">Belongs to the peptidase S33 family.</text>
</comment>
<dbReference type="GO" id="GO:0008233">
    <property type="term" value="F:peptidase activity"/>
    <property type="evidence" value="ECO:0007669"/>
    <property type="project" value="InterPro"/>
</dbReference>
<gene>
    <name evidence="4" type="ORF">CRP01_32260</name>
</gene>
<dbReference type="Proteomes" id="UP000223913">
    <property type="component" value="Unassembled WGS sequence"/>
</dbReference>
<dbReference type="InterPro" id="IPR029058">
    <property type="entry name" value="AB_hydrolase_fold"/>
</dbReference>
<dbReference type="PANTHER" id="PTHR43798">
    <property type="entry name" value="MONOACYLGLYCEROL LIPASE"/>
    <property type="match status" value="1"/>
</dbReference>